<name>A0AAV7KFY2_9METZ</name>
<comment type="caution">
    <text evidence="1">The sequence shown here is derived from an EMBL/GenBank/DDBJ whole genome shotgun (WGS) entry which is preliminary data.</text>
</comment>
<protein>
    <submittedName>
        <fullName evidence="1">Uncharacterized protein</fullName>
    </submittedName>
</protein>
<keyword evidence="2" id="KW-1185">Reference proteome</keyword>
<dbReference type="InterPro" id="IPR027417">
    <property type="entry name" value="P-loop_NTPase"/>
</dbReference>
<dbReference type="Gene3D" id="3.40.50.300">
    <property type="entry name" value="P-loop containing nucleotide triphosphate hydrolases"/>
    <property type="match status" value="1"/>
</dbReference>
<dbReference type="Proteomes" id="UP001165289">
    <property type="component" value="Unassembled WGS sequence"/>
</dbReference>
<evidence type="ECO:0000313" key="1">
    <source>
        <dbReference type="EMBL" id="KAI6658984.1"/>
    </source>
</evidence>
<dbReference type="EMBL" id="JAKMXF010000066">
    <property type="protein sequence ID" value="KAI6658984.1"/>
    <property type="molecule type" value="Genomic_DNA"/>
</dbReference>
<organism evidence="1 2">
    <name type="scientific">Oopsacas minuta</name>
    <dbReference type="NCBI Taxonomy" id="111878"/>
    <lineage>
        <taxon>Eukaryota</taxon>
        <taxon>Metazoa</taxon>
        <taxon>Porifera</taxon>
        <taxon>Hexactinellida</taxon>
        <taxon>Hexasterophora</taxon>
        <taxon>Lyssacinosida</taxon>
        <taxon>Leucopsacidae</taxon>
        <taxon>Oopsacas</taxon>
    </lineage>
</organism>
<sequence>MSTQQFYAETIDIQSKGGMAKVRIHESPGMCSGFEIPQLEEHWDRLIESVNKDGGVSIFLPLIKSNERIISQLIDELKGFSELYFEEKEELWKRTVVVFTTIDELNGYSTFEERVAKLESQIAM</sequence>
<gene>
    <name evidence="1" type="ORF">LOD99_14660</name>
</gene>
<proteinExistence type="predicted"/>
<dbReference type="AlphaFoldDB" id="A0AAV7KFY2"/>
<accession>A0AAV7KFY2</accession>
<evidence type="ECO:0000313" key="2">
    <source>
        <dbReference type="Proteomes" id="UP001165289"/>
    </source>
</evidence>
<reference evidence="1 2" key="1">
    <citation type="journal article" date="2023" name="BMC Biol.">
        <title>The compact genome of the sponge Oopsacas minuta (Hexactinellida) is lacking key metazoan core genes.</title>
        <authorList>
            <person name="Santini S."/>
            <person name="Schenkelaars Q."/>
            <person name="Jourda C."/>
            <person name="Duchesne M."/>
            <person name="Belahbib H."/>
            <person name="Rocher C."/>
            <person name="Selva M."/>
            <person name="Riesgo A."/>
            <person name="Vervoort M."/>
            <person name="Leys S.P."/>
            <person name="Kodjabachian L."/>
            <person name="Le Bivic A."/>
            <person name="Borchiellini C."/>
            <person name="Claverie J.M."/>
            <person name="Renard E."/>
        </authorList>
    </citation>
    <scope>NUCLEOTIDE SEQUENCE [LARGE SCALE GENOMIC DNA]</scope>
    <source>
        <strain evidence="1">SPO-2</strain>
    </source>
</reference>